<feature type="compositionally biased region" description="Basic and acidic residues" evidence="2">
    <location>
        <begin position="33"/>
        <end position="60"/>
    </location>
</feature>
<accession>A0A1G4I5U4</accession>
<feature type="region of interest" description="Disordered" evidence="2">
    <location>
        <begin position="147"/>
        <end position="166"/>
    </location>
</feature>
<organism evidence="3 4">
    <name type="scientific">Trypanosoma equiperdum</name>
    <dbReference type="NCBI Taxonomy" id="5694"/>
    <lineage>
        <taxon>Eukaryota</taxon>
        <taxon>Discoba</taxon>
        <taxon>Euglenozoa</taxon>
        <taxon>Kinetoplastea</taxon>
        <taxon>Metakinetoplastina</taxon>
        <taxon>Trypanosomatida</taxon>
        <taxon>Trypanosomatidae</taxon>
        <taxon>Trypanosoma</taxon>
    </lineage>
</organism>
<dbReference type="RefSeq" id="XP_067078604.1">
    <property type="nucleotide sequence ID" value="XM_067222503.1"/>
</dbReference>
<comment type="caution">
    <text evidence="3">The sequence shown here is derived from an EMBL/GenBank/DDBJ whole genome shotgun (WGS) entry which is preliminary data.</text>
</comment>
<dbReference type="GeneID" id="92382632"/>
<dbReference type="AlphaFoldDB" id="A0A1G4I5U4"/>
<feature type="coiled-coil region" evidence="1">
    <location>
        <begin position="372"/>
        <end position="399"/>
    </location>
</feature>
<keyword evidence="4" id="KW-1185">Reference proteome</keyword>
<name>A0A1G4I5U4_TRYEQ</name>
<protein>
    <submittedName>
        <fullName evidence="3">Uncharacterized protein</fullName>
    </submittedName>
</protein>
<feature type="coiled-coil region" evidence="1">
    <location>
        <begin position="679"/>
        <end position="780"/>
    </location>
</feature>
<dbReference type="VEuPathDB" id="TriTrypDB:TEOVI_000869800"/>
<feature type="compositionally biased region" description="Basic and acidic residues" evidence="2">
    <location>
        <begin position="832"/>
        <end position="861"/>
    </location>
</feature>
<evidence type="ECO:0000313" key="3">
    <source>
        <dbReference type="EMBL" id="SCU67262.1"/>
    </source>
</evidence>
<feature type="region of interest" description="Disordered" evidence="2">
    <location>
        <begin position="793"/>
        <end position="861"/>
    </location>
</feature>
<evidence type="ECO:0000256" key="1">
    <source>
        <dbReference type="SAM" id="Coils"/>
    </source>
</evidence>
<evidence type="ECO:0000256" key="2">
    <source>
        <dbReference type="SAM" id="MobiDB-lite"/>
    </source>
</evidence>
<reference evidence="3" key="1">
    <citation type="submission" date="2016-09" db="EMBL/GenBank/DDBJ databases">
        <authorList>
            <person name="Hebert L."/>
            <person name="Moumen B."/>
        </authorList>
    </citation>
    <scope>NUCLEOTIDE SEQUENCE [LARGE SCALE GENOMIC DNA]</scope>
    <source>
        <strain evidence="3">OVI</strain>
    </source>
</reference>
<sequence>MLSQFDDNPLVEEREGELQGLSSEVTNAQKKRPREDNLQEPDSKHEVATHEPPEKQPRLEEDAEGCTEGEPFIGYSVEAVDDVDEADETYGELLNRVAALESGRRNSACAQRFQMTLKTAEREALRGCMSHLRALLAGLQGKRTKPTTAAAAAAPSSSSTTTATNPPYCPLQPSQCAQMMELYGNAERLARLGTRSHWLKCAGARTRAMNPEGCSWTPPLATETSGGTVPTKQFVDKGRRRFEEMEKALQKVPPELIGPAAPALSALSNKLQQVCETSDALCSRQHEIERCVPELMARWNQYSLWGAERSLLIAEEQMIDHLAAQNPTAAEEQLLSQQQRQQKRLHQAEIAVATLLASASDVKVPKVSQGFLRSAMQRYEDLQKLRSALYRELVSLRKLLKEKLLLSTHSVVGGECFFLGARAAEEGRRCLLQHSCAALCQRSAELNKHLVTEVLRGSMACPPSPEQEEKLLQYEVKSATQHASIVTLIAENARLQQRIKGVSLVQLLATSGNGKFASIAGKLRSTTTSVVGKHTTHQEGNVRVNEEAVREEGEEVESAANNIEVEEPDILGHFVDVFARSTEELVKSINTRLWDLSNLYKDERQLQRDVAFLVRLTVAGERLLHGKVGVPLMSGYAEDITILLEEARLRLVDTKRSVRQLPSLRTLCESLQSQSASHAEQLLKEHTAAEAVRAQLLEDLEWCKQQSPEMAGGQLVVARKELQKLRVSLETITKQGHDPTPLELETQKAGEQLAQLRQQLEKLQEEVDLAEHQLQCLEDDEVVDAQEDVCEENGGIAEEEEVEEGQEAEKVEEGEEEEVEEGQGLAEEYEVGEQREENHGEMEERGNGDGGDGRDGDEVVP</sequence>
<dbReference type="Proteomes" id="UP000195570">
    <property type="component" value="Unassembled WGS sequence"/>
</dbReference>
<dbReference type="EMBL" id="CZPT02000709">
    <property type="protein sequence ID" value="SCU67262.1"/>
    <property type="molecule type" value="Genomic_DNA"/>
</dbReference>
<gene>
    <name evidence="3" type="ORF">TEOVI_000869800</name>
</gene>
<proteinExistence type="predicted"/>
<keyword evidence="1" id="KW-0175">Coiled coil</keyword>
<feature type="compositionally biased region" description="Acidic residues" evidence="2">
    <location>
        <begin position="793"/>
        <end position="831"/>
    </location>
</feature>
<feature type="region of interest" description="Disordered" evidence="2">
    <location>
        <begin position="1"/>
        <end position="69"/>
    </location>
</feature>
<evidence type="ECO:0000313" key="4">
    <source>
        <dbReference type="Proteomes" id="UP000195570"/>
    </source>
</evidence>